<feature type="domain" description="Neurexin/syndecan/glycophorin C" evidence="19">
    <location>
        <begin position="365"/>
        <end position="383"/>
    </location>
</feature>
<feature type="region of interest" description="Disordered" evidence="17">
    <location>
        <begin position="131"/>
        <end position="219"/>
    </location>
</feature>
<dbReference type="GO" id="GO:0009986">
    <property type="term" value="C:cell surface"/>
    <property type="evidence" value="ECO:0007669"/>
    <property type="project" value="TreeGrafter"/>
</dbReference>
<feature type="compositionally biased region" description="Low complexity" evidence="17">
    <location>
        <begin position="147"/>
        <end position="161"/>
    </location>
</feature>
<evidence type="ECO:0000256" key="17">
    <source>
        <dbReference type="SAM" id="MobiDB-lite"/>
    </source>
</evidence>
<dbReference type="InterPro" id="IPR001050">
    <property type="entry name" value="Syndecan"/>
</dbReference>
<keyword evidence="12 16" id="KW-0325">Glycoprotein</keyword>
<evidence type="ECO:0000256" key="11">
    <source>
        <dbReference type="ARBA" id="ARBA00023136"/>
    </source>
</evidence>
<keyword evidence="21" id="KW-1185">Reference proteome</keyword>
<comment type="similarity">
    <text evidence="3 16">Belongs to the syndecan proteoglycan family.</text>
</comment>
<organism evidence="20 21">
    <name type="scientific">Silurus asotus</name>
    <name type="common">Amur catfish</name>
    <name type="synonym">Parasilurus asotus</name>
    <dbReference type="NCBI Taxonomy" id="30991"/>
    <lineage>
        <taxon>Eukaryota</taxon>
        <taxon>Metazoa</taxon>
        <taxon>Chordata</taxon>
        <taxon>Craniata</taxon>
        <taxon>Vertebrata</taxon>
        <taxon>Euteleostomi</taxon>
        <taxon>Actinopterygii</taxon>
        <taxon>Neopterygii</taxon>
        <taxon>Teleostei</taxon>
        <taxon>Ostariophysi</taxon>
        <taxon>Siluriformes</taxon>
        <taxon>Siluridae</taxon>
        <taxon>Silurus</taxon>
    </lineage>
</organism>
<dbReference type="Proteomes" id="UP001205998">
    <property type="component" value="Unassembled WGS sequence"/>
</dbReference>
<dbReference type="GO" id="GO:0016020">
    <property type="term" value="C:membrane"/>
    <property type="evidence" value="ECO:0007669"/>
    <property type="project" value="UniProtKB-SubCell"/>
</dbReference>
<evidence type="ECO:0000256" key="15">
    <source>
        <dbReference type="ARBA" id="ARBA00046939"/>
    </source>
</evidence>
<evidence type="ECO:0000256" key="4">
    <source>
        <dbReference type="ARBA" id="ARBA00010241"/>
    </source>
</evidence>
<feature type="region of interest" description="Disordered" evidence="17">
    <location>
        <begin position="374"/>
        <end position="399"/>
    </location>
</feature>
<keyword evidence="6" id="KW-0597">Phosphoprotein</keyword>
<keyword evidence="11 18" id="KW-0472">Membrane</keyword>
<evidence type="ECO:0000256" key="18">
    <source>
        <dbReference type="SAM" id="Phobius"/>
    </source>
</evidence>
<dbReference type="InterPro" id="IPR030479">
    <property type="entry name" value="Syndecan_CS"/>
</dbReference>
<evidence type="ECO:0000256" key="6">
    <source>
        <dbReference type="ARBA" id="ARBA00022553"/>
    </source>
</evidence>
<comment type="subunit">
    <text evidence="15">Interacts with CDCP1. Interacts (via C-terminus) with TIAM1 (via PDZ domain). Interacts with MDK.</text>
</comment>
<dbReference type="InterPro" id="IPR027789">
    <property type="entry name" value="Syndecan/Neurexin_dom"/>
</dbReference>
<evidence type="ECO:0000256" key="8">
    <source>
        <dbReference type="ARBA" id="ARBA00022729"/>
    </source>
</evidence>
<dbReference type="GO" id="GO:0005576">
    <property type="term" value="C:extracellular region"/>
    <property type="evidence" value="ECO:0007669"/>
    <property type="project" value="UniProtKB-SubCell"/>
</dbReference>
<keyword evidence="8" id="KW-0732">Signal</keyword>
<comment type="function">
    <text evidence="14">Cell surface proteoglycan that contains both heparan sulfate and chondroitin sulfate and that links the cytoskeleton to the interstitial matrix. Regulates exosome biogenesis in concert with SDCBP and PDCD6IP. Able to induce its own expression in dental mesenchymal cells and also in the neighboring dental epithelial cells via an MSX1-mediated pathway.</text>
</comment>
<comment type="caution">
    <text evidence="20">The sequence shown here is derived from an EMBL/GenBank/DDBJ whole genome shotgun (WGS) entry which is preliminary data.</text>
</comment>
<reference evidence="20" key="1">
    <citation type="submission" date="2018-07" db="EMBL/GenBank/DDBJ databases">
        <title>Comparative genomics of catfishes provides insights into carnivory and benthic adaptation.</title>
        <authorList>
            <person name="Zhang Y."/>
            <person name="Wang D."/>
            <person name="Peng Z."/>
            <person name="Zheng S."/>
            <person name="Shao F."/>
            <person name="Tao W."/>
        </authorList>
    </citation>
    <scope>NUCLEOTIDE SEQUENCE</scope>
    <source>
        <strain evidence="20">Chongqing</strain>
    </source>
</reference>
<evidence type="ECO:0000256" key="16">
    <source>
        <dbReference type="RuleBase" id="RU000649"/>
    </source>
</evidence>
<feature type="compositionally biased region" description="Polar residues" evidence="17">
    <location>
        <begin position="249"/>
        <end position="258"/>
    </location>
</feature>
<dbReference type="AlphaFoldDB" id="A0AAD5AMG0"/>
<dbReference type="Pfam" id="PF01034">
    <property type="entry name" value="Syndecan"/>
    <property type="match status" value="1"/>
</dbReference>
<evidence type="ECO:0000256" key="12">
    <source>
        <dbReference type="ARBA" id="ARBA00023180"/>
    </source>
</evidence>
<evidence type="ECO:0000256" key="3">
    <source>
        <dbReference type="ARBA" id="ARBA00005343"/>
    </source>
</evidence>
<protein>
    <recommendedName>
        <fullName evidence="16">Syndecan</fullName>
    </recommendedName>
</protein>
<proteinExistence type="inferred from homology"/>
<evidence type="ECO:0000256" key="5">
    <source>
        <dbReference type="ARBA" id="ARBA00022525"/>
    </source>
</evidence>
<keyword evidence="9 16" id="KW-0654">Proteoglycan</keyword>
<dbReference type="EMBL" id="MU551677">
    <property type="protein sequence ID" value="KAI5618840.1"/>
    <property type="molecule type" value="Genomic_DNA"/>
</dbReference>
<evidence type="ECO:0000259" key="19">
    <source>
        <dbReference type="SMART" id="SM00294"/>
    </source>
</evidence>
<feature type="compositionally biased region" description="Polar residues" evidence="17">
    <location>
        <begin position="176"/>
        <end position="188"/>
    </location>
</feature>
<evidence type="ECO:0000256" key="13">
    <source>
        <dbReference type="ARBA" id="ARBA00023207"/>
    </source>
</evidence>
<feature type="region of interest" description="Disordered" evidence="17">
    <location>
        <begin position="236"/>
        <end position="330"/>
    </location>
</feature>
<dbReference type="PANTHER" id="PTHR10915:SF5">
    <property type="entry name" value="SYNDECAN-1"/>
    <property type="match status" value="1"/>
</dbReference>
<evidence type="ECO:0000256" key="9">
    <source>
        <dbReference type="ARBA" id="ARBA00022974"/>
    </source>
</evidence>
<keyword evidence="13 16" id="KW-0357">Heparan sulfate</keyword>
<dbReference type="GO" id="GO:0016477">
    <property type="term" value="P:cell migration"/>
    <property type="evidence" value="ECO:0007669"/>
    <property type="project" value="TreeGrafter"/>
</dbReference>
<keyword evidence="7 16" id="KW-0812">Transmembrane</keyword>
<evidence type="ECO:0000313" key="20">
    <source>
        <dbReference type="EMBL" id="KAI5618840.1"/>
    </source>
</evidence>
<evidence type="ECO:0000256" key="2">
    <source>
        <dbReference type="ARBA" id="ARBA00004550"/>
    </source>
</evidence>
<feature type="compositionally biased region" description="Basic and acidic residues" evidence="17">
    <location>
        <begin position="135"/>
        <end position="145"/>
    </location>
</feature>
<evidence type="ECO:0000256" key="7">
    <source>
        <dbReference type="ARBA" id="ARBA00022692"/>
    </source>
</evidence>
<evidence type="ECO:0000256" key="10">
    <source>
        <dbReference type="ARBA" id="ARBA00022989"/>
    </source>
</evidence>
<feature type="compositionally biased region" description="Basic and acidic residues" evidence="17">
    <location>
        <begin position="374"/>
        <end position="383"/>
    </location>
</feature>
<evidence type="ECO:0000313" key="21">
    <source>
        <dbReference type="Proteomes" id="UP001205998"/>
    </source>
</evidence>
<keyword evidence="10 18" id="KW-1133">Transmembrane helix</keyword>
<dbReference type="PANTHER" id="PTHR10915">
    <property type="entry name" value="SYNDECAN"/>
    <property type="match status" value="1"/>
</dbReference>
<gene>
    <name evidence="20" type="ORF">C0J50_21511</name>
</gene>
<evidence type="ECO:0000256" key="14">
    <source>
        <dbReference type="ARBA" id="ARBA00045247"/>
    </source>
</evidence>
<comment type="similarity">
    <text evidence="4">Belongs to the neurexin family.</text>
</comment>
<comment type="subcellular location">
    <subcellularLocation>
        <location evidence="1 16">Membrane</location>
        <topology evidence="1 16">Single-pass type I membrane protein</topology>
    </subcellularLocation>
    <subcellularLocation>
        <location evidence="2">Secreted</location>
        <location evidence="2">Extracellular exosome</location>
    </subcellularLocation>
</comment>
<dbReference type="SMART" id="SM00294">
    <property type="entry name" value="4.1m"/>
    <property type="match status" value="1"/>
</dbReference>
<dbReference type="InterPro" id="IPR003585">
    <property type="entry name" value="Neurexin-like"/>
</dbReference>
<feature type="transmembrane region" description="Helical" evidence="18">
    <location>
        <begin position="342"/>
        <end position="366"/>
    </location>
</feature>
<dbReference type="PROSITE" id="PS00964">
    <property type="entry name" value="SYNDECAN"/>
    <property type="match status" value="1"/>
</dbReference>
<accession>A0AAD5AMG0</accession>
<sequence>MKPCKSLRSASFFFFTGLSGVRGLRNRKFNQSVSRCGNSVGVKMRLLRESALVLYLCLWIPVDYSYGSLAPEDQDGSGDDYEFSASGSGSGDDDFLIIPVVTTQASPNTTKTAWFTNAPVHLPEHPVTQFVSPHTEPKTSGRDIEAPPTSTTQITETQTSPVIIKSLGSEEDQKSETTTVSAVTQPKTTLPPAEKLPVVPTHKEQYTTTAHDEEDTKESFVIEEATSIVEAVSVTTKAPKMESTPALHRSTSTASNSADIDASGDSVESTTVQAIEDNLIEDNIIPEEHIPINRNPTTDNGDFGFDNEIRKPGTRSGQPGSESDFALGSASDNDSLLERKEVLAGVIAGGVVGLAFAIMLVTLMVYRMKKKDEGSYSLDEHKHPNGGYQKPQKQEEFLA</sequence>
<keyword evidence="5" id="KW-0964">Secreted</keyword>
<evidence type="ECO:0000256" key="1">
    <source>
        <dbReference type="ARBA" id="ARBA00004479"/>
    </source>
</evidence>
<name>A0AAD5AMG0_SILAS</name>